<evidence type="ECO:0000313" key="1">
    <source>
        <dbReference type="Proteomes" id="UP000887579"/>
    </source>
</evidence>
<proteinExistence type="predicted"/>
<dbReference type="Proteomes" id="UP000887579">
    <property type="component" value="Unplaced"/>
</dbReference>
<organism evidence="1 2">
    <name type="scientific">Panagrolaimus sp. ES5</name>
    <dbReference type="NCBI Taxonomy" id="591445"/>
    <lineage>
        <taxon>Eukaryota</taxon>
        <taxon>Metazoa</taxon>
        <taxon>Ecdysozoa</taxon>
        <taxon>Nematoda</taxon>
        <taxon>Chromadorea</taxon>
        <taxon>Rhabditida</taxon>
        <taxon>Tylenchina</taxon>
        <taxon>Panagrolaimomorpha</taxon>
        <taxon>Panagrolaimoidea</taxon>
        <taxon>Panagrolaimidae</taxon>
        <taxon>Panagrolaimus</taxon>
    </lineage>
</organism>
<sequence>MISALFKWEFVAEKNILFVFAEHDFQDFALIFDDSKLIKKVFDNLLKNGAIHGNEELIKQRFLPLLFNQISQNIETNLKIKEIFVDWIQKLDVEKKKEFIQILEAKNVYDLIYPNEDEEVDNRRLRRKRKAKDISYRDESDGDNVCSDYNNPKFVTERLIKRPSCKTPKLQNESFKSNIVVEDQCFEVFNYVKRNITRKKLLIFSSAEQKYCYEYFWNKTKKCFICAGCFVKRNQSITETTTTAKFFKSNGKNRVQLSESEHVCELQEYIEKPNFEIFSCDSRQKNIKRLIIFLDSSRTKCYEYSWRKCSYNYACCGCMALITLTTAKICQKEDGTEYILLKSNKHVCKIRQFYPQKYAKPEIVEAGKFKELKNIRNDFNNSILIIFASVDKSTYYKYSWNDVNKKYYCCSCNIKKAFKSAEICQDSDGRQFVKLGWQKHVCSPRKYDPKKYEKEIVESSNYKIYEYKHKGKMISKLIVFSPSNKTFCYEFYWHKTKKVYQCCCCPMTDNVNAVVCYDEQKKEFLILSKSQNNCELHEFDGEKYEDDAIIKKPMYAIFLMASKNVKFLVILKTEKQDACYKFLYNDRRKCYQCSKCSSSKSHFLPSAIIQNEGKENECVFLSNQKHFCEPLNYLEVINDANRQIVMSPNFQIIKRKSNRRNVQHLCIFTNDDKSECFRYTWLERKKYFICNPCNDRFKTFVFAKLFKNSQNQECIELGPEKHKCEPIKFDPDKKPLKIIKEPDFKLYETFYHKTKVQRLIIFDSNDKELGYTYSYCAKQKGYICIKCRTKKNFVTAQVLQDENGLNYVELCRNEHVCEPEVPEDVECNFVKLPNFKLWEEFVQKKLVQRLTIFNSNDKNFGHIYSYQPSTKRYLCLPCKYRKKNVFAYLLQDENGQNYVKLSNVEHVCVVKKL</sequence>
<accession>A0AC34F7M0</accession>
<protein>
    <submittedName>
        <fullName evidence="2">Uncharacterized protein</fullName>
    </submittedName>
</protein>
<name>A0AC34F7M0_9BILA</name>
<dbReference type="WBParaSite" id="ES5_v2.g13137.t1">
    <property type="protein sequence ID" value="ES5_v2.g13137.t1"/>
    <property type="gene ID" value="ES5_v2.g13137"/>
</dbReference>
<reference evidence="2" key="1">
    <citation type="submission" date="2022-11" db="UniProtKB">
        <authorList>
            <consortium name="WormBaseParasite"/>
        </authorList>
    </citation>
    <scope>IDENTIFICATION</scope>
</reference>
<evidence type="ECO:0000313" key="2">
    <source>
        <dbReference type="WBParaSite" id="ES5_v2.g13137.t1"/>
    </source>
</evidence>